<name>A0A1M6MY52_REIAG</name>
<organism evidence="7 8">
    <name type="scientific">Reichenbachiella agariperforans</name>
    <dbReference type="NCBI Taxonomy" id="156994"/>
    <lineage>
        <taxon>Bacteria</taxon>
        <taxon>Pseudomonadati</taxon>
        <taxon>Bacteroidota</taxon>
        <taxon>Cytophagia</taxon>
        <taxon>Cytophagales</taxon>
        <taxon>Reichenbachiellaceae</taxon>
        <taxon>Reichenbachiella</taxon>
    </lineage>
</organism>
<feature type="domain" description="PKD" evidence="6">
    <location>
        <begin position="283"/>
        <end position="343"/>
    </location>
</feature>
<comment type="subcellular location">
    <subcellularLocation>
        <location evidence="1">Membrane</location>
        <topology evidence="1">Multi-pass membrane protein</topology>
    </subcellularLocation>
</comment>
<keyword evidence="5" id="KW-0472">Membrane</keyword>
<dbReference type="PANTHER" id="PTHR46730">
    <property type="entry name" value="POLYCYSTIN-1"/>
    <property type="match status" value="1"/>
</dbReference>
<dbReference type="CDD" id="cd00146">
    <property type="entry name" value="PKD"/>
    <property type="match status" value="5"/>
</dbReference>
<accession>A0A1M6MY52</accession>
<dbReference type="RefSeq" id="WP_139280923.1">
    <property type="nucleotide sequence ID" value="NZ_FRAA01000002.1"/>
</dbReference>
<sequence length="868" mass="95192">TPTSTNLGGLGLLTLNLGLELYQNENTIKGFSVGYSSKNLYKLSFQKDCRLFSHDQTPTDISYETEGTYNITLYAQNEEGTVNSSTQSITVSSSTAPNIDFTVDDSRCIDNTNTFTAIDDGDIASYSWDFNEDGVEDSNIANPSYQYPAAGNYQTKLTVTNGSCSNQVTETISMYPVPPSPSFEVVEDLPYCSFSELNLDNTTDESNHVGAAISYSWDYGDGSAMENSVDGRHNYAVADDYSISLTMSIPGCATTANQTVSVIAGPQPDFVIDNDCFGDQTAFTNLSIGDDLVNPLWNFGDGLGSSNLSDPSYEYGATGDYDVTLSMDNSAGCSNDITRTIRINGLPEVAFMNTPGCAETAIQFTDDSGSGDALNNLQAWHWDFNGLGESGDQNPNFTFDETGNYQVSLTVTNTGNCSNEATQTVIVKPVPTVDFAIDLGCIETASMFTDQSISIDENEIASWYWVIDENEYFTKNVTETFDNAGTYTATLAITPTNLCVTSISKEFTVFNLPTVQFQESNNCDNAATVFTDISTTEGPAIVSRTWDFDGEATANGSQASYFFGEADNYDVNLSVTDDLGCINTAGRTVTVHESPISAFEVSDEFGGSPLTVDFTNDSQDGNSFFWDFGVEGASSTTENPSYTYEENGDYVAELITYNDFCSDSSFIEILVATPELDLQLNRIEARERNGLITLWLTVYNNSSFNLDGFDIKVDLESQNSIYEAYNDRLRKGEQTEFPLNFTLSATDNNINFVCVTLQDRETELTDENLPNNQGCINFEQEIVIPQPFPNPVPSGNNALYVQTIVPSKSPVEISLLDATGHTLYHETFVEINSGLNTFELNTENYRPGMYFVRIIYAGQDYTQKVIKQ</sequence>
<dbReference type="Pfam" id="PF18911">
    <property type="entry name" value="PKD_4"/>
    <property type="match status" value="6"/>
</dbReference>
<evidence type="ECO:0000313" key="7">
    <source>
        <dbReference type="EMBL" id="SHJ88300.1"/>
    </source>
</evidence>
<reference evidence="8" key="1">
    <citation type="submission" date="2016-11" db="EMBL/GenBank/DDBJ databases">
        <authorList>
            <person name="Varghese N."/>
            <person name="Submissions S."/>
        </authorList>
    </citation>
    <scope>NUCLEOTIDE SEQUENCE [LARGE SCALE GENOMIC DNA]</scope>
    <source>
        <strain evidence="8">DSM 26134</strain>
    </source>
</reference>
<feature type="non-terminal residue" evidence="7">
    <location>
        <position position="1"/>
    </location>
</feature>
<keyword evidence="2" id="KW-0812">Transmembrane</keyword>
<feature type="domain" description="PKD" evidence="6">
    <location>
        <begin position="96"/>
        <end position="161"/>
    </location>
</feature>
<dbReference type="AlphaFoldDB" id="A0A1M6MY52"/>
<feature type="domain" description="PKD" evidence="6">
    <location>
        <begin position="210"/>
        <end position="262"/>
    </location>
</feature>
<dbReference type="GO" id="GO:0005886">
    <property type="term" value="C:plasma membrane"/>
    <property type="evidence" value="ECO:0007669"/>
    <property type="project" value="TreeGrafter"/>
</dbReference>
<dbReference type="GO" id="GO:0005261">
    <property type="term" value="F:monoatomic cation channel activity"/>
    <property type="evidence" value="ECO:0007669"/>
    <property type="project" value="TreeGrafter"/>
</dbReference>
<dbReference type="InterPro" id="IPR000601">
    <property type="entry name" value="PKD_dom"/>
</dbReference>
<feature type="domain" description="PKD" evidence="6">
    <location>
        <begin position="623"/>
        <end position="658"/>
    </location>
</feature>
<evidence type="ECO:0000256" key="2">
    <source>
        <dbReference type="ARBA" id="ARBA00022692"/>
    </source>
</evidence>
<evidence type="ECO:0000256" key="3">
    <source>
        <dbReference type="ARBA" id="ARBA00022737"/>
    </source>
</evidence>
<evidence type="ECO:0000256" key="4">
    <source>
        <dbReference type="ARBA" id="ARBA00022989"/>
    </source>
</evidence>
<dbReference type="SUPFAM" id="SSF49299">
    <property type="entry name" value="PKD domain"/>
    <property type="match status" value="5"/>
</dbReference>
<dbReference type="SMART" id="SM00089">
    <property type="entry name" value="PKD"/>
    <property type="match status" value="7"/>
</dbReference>
<gene>
    <name evidence="7" type="ORF">SAMN04488028_1021</name>
</gene>
<evidence type="ECO:0000313" key="8">
    <source>
        <dbReference type="Proteomes" id="UP000184474"/>
    </source>
</evidence>
<keyword evidence="8" id="KW-1185">Reference proteome</keyword>
<dbReference type="PROSITE" id="PS50093">
    <property type="entry name" value="PKD"/>
    <property type="match status" value="6"/>
</dbReference>
<dbReference type="NCBIfam" id="TIGR04183">
    <property type="entry name" value="Por_Secre_tail"/>
    <property type="match status" value="1"/>
</dbReference>
<dbReference type="Pfam" id="PF18962">
    <property type="entry name" value="Por_Secre_tail"/>
    <property type="match status" value="1"/>
</dbReference>
<dbReference type="InterPro" id="IPR026444">
    <property type="entry name" value="Secre_tail"/>
</dbReference>
<feature type="domain" description="PKD" evidence="6">
    <location>
        <begin position="534"/>
        <end position="591"/>
    </location>
</feature>
<dbReference type="Gene3D" id="2.60.40.10">
    <property type="entry name" value="Immunoglobulins"/>
    <property type="match status" value="7"/>
</dbReference>
<dbReference type="InterPro" id="IPR035986">
    <property type="entry name" value="PKD_dom_sf"/>
</dbReference>
<dbReference type="GO" id="GO:0006816">
    <property type="term" value="P:calcium ion transport"/>
    <property type="evidence" value="ECO:0007669"/>
    <property type="project" value="TreeGrafter"/>
</dbReference>
<evidence type="ECO:0000256" key="1">
    <source>
        <dbReference type="ARBA" id="ARBA00004141"/>
    </source>
</evidence>
<feature type="domain" description="PKD" evidence="6">
    <location>
        <begin position="366"/>
        <end position="427"/>
    </location>
</feature>
<protein>
    <submittedName>
        <fullName evidence="7">Por secretion system C-terminal sorting domain-containing protein</fullName>
    </submittedName>
</protein>
<keyword evidence="4" id="KW-1133">Transmembrane helix</keyword>
<evidence type="ECO:0000259" key="6">
    <source>
        <dbReference type="PROSITE" id="PS50093"/>
    </source>
</evidence>
<proteinExistence type="predicted"/>
<evidence type="ECO:0000256" key="5">
    <source>
        <dbReference type="ARBA" id="ARBA00023136"/>
    </source>
</evidence>
<dbReference type="STRING" id="156994.SAMN04488028_1021"/>
<dbReference type="InterPro" id="IPR013783">
    <property type="entry name" value="Ig-like_fold"/>
</dbReference>
<dbReference type="Proteomes" id="UP000184474">
    <property type="component" value="Unassembled WGS sequence"/>
</dbReference>
<dbReference type="InterPro" id="IPR022409">
    <property type="entry name" value="PKD/Chitinase_dom"/>
</dbReference>
<keyword evidence="3" id="KW-0677">Repeat</keyword>
<dbReference type="EMBL" id="FRAA01000002">
    <property type="protein sequence ID" value="SHJ88300.1"/>
    <property type="molecule type" value="Genomic_DNA"/>
</dbReference>
<dbReference type="PANTHER" id="PTHR46730:SF1">
    <property type="entry name" value="PLAT DOMAIN-CONTAINING PROTEIN"/>
    <property type="match status" value="1"/>
</dbReference>